<gene>
    <name evidence="1" type="ORF">M513_07084</name>
    <name evidence="2" type="ORF">M514_07084</name>
</gene>
<dbReference type="AlphaFoldDB" id="A0A085NNU1"/>
<dbReference type="InterPro" id="IPR040271">
    <property type="entry name" value="T19C3.2-like"/>
</dbReference>
<reference evidence="2 3" key="1">
    <citation type="journal article" date="2014" name="Nat. Genet.">
        <title>Genome and transcriptome of the porcine whipworm Trichuris suis.</title>
        <authorList>
            <person name="Jex A.R."/>
            <person name="Nejsum P."/>
            <person name="Schwarz E.M."/>
            <person name="Hu L."/>
            <person name="Young N.D."/>
            <person name="Hall R.S."/>
            <person name="Korhonen P.K."/>
            <person name="Liao S."/>
            <person name="Thamsborg S."/>
            <person name="Xia J."/>
            <person name="Xu P."/>
            <person name="Wang S."/>
            <person name="Scheerlinck J.P."/>
            <person name="Hofmann A."/>
            <person name="Sternberg P.W."/>
            <person name="Wang J."/>
            <person name="Gasser R.B."/>
        </authorList>
    </citation>
    <scope>NUCLEOTIDE SEQUENCE [LARGE SCALE GENOMIC DNA]</scope>
    <source>
        <strain evidence="2">DCEP-RM93F</strain>
        <strain evidence="1">DCEP-RM93M</strain>
    </source>
</reference>
<feature type="non-terminal residue" evidence="2">
    <location>
        <position position="158"/>
    </location>
</feature>
<dbReference type="PANTHER" id="PTHR37443:SF1">
    <property type="entry name" value="PROTEIN CBG23797"/>
    <property type="match status" value="1"/>
</dbReference>
<evidence type="ECO:0000313" key="2">
    <source>
        <dbReference type="EMBL" id="KFD71137.1"/>
    </source>
</evidence>
<dbReference type="EMBL" id="KL367483">
    <property type="protein sequence ID" value="KFD71137.1"/>
    <property type="molecule type" value="Genomic_DNA"/>
</dbReference>
<name>A0A085NNU1_9BILA</name>
<dbReference type="Proteomes" id="UP000030764">
    <property type="component" value="Unassembled WGS sequence"/>
</dbReference>
<dbReference type="Proteomes" id="UP000030758">
    <property type="component" value="Unassembled WGS sequence"/>
</dbReference>
<keyword evidence="3" id="KW-1185">Reference proteome</keyword>
<sequence>MLRRARVIVKPILKYYRHVNITNRPCGMCLKQIMCSDQCSQAISNSAGMGKPFGIRERFCVDTDQSHACAIDEVYSYDPISQTCNAWPPKNEYLPALTPQSVKTMLNKLKLLNCVSVSGKCYCCCIPYRPDPYTTKCVITSSSTRTSLANKDYNSHNG</sequence>
<evidence type="ECO:0000313" key="3">
    <source>
        <dbReference type="Proteomes" id="UP000030764"/>
    </source>
</evidence>
<accession>A0A085NNU1</accession>
<dbReference type="PANTHER" id="PTHR37443">
    <property type="entry name" value="PROTEIN CBG09852-RELATED"/>
    <property type="match status" value="1"/>
</dbReference>
<protein>
    <submittedName>
        <fullName evidence="2">Uncharacterized protein</fullName>
    </submittedName>
</protein>
<dbReference type="EMBL" id="KL363232">
    <property type="protein sequence ID" value="KFD52102.1"/>
    <property type="molecule type" value="Genomic_DNA"/>
</dbReference>
<organism evidence="2">
    <name type="scientific">Trichuris suis</name>
    <name type="common">pig whipworm</name>
    <dbReference type="NCBI Taxonomy" id="68888"/>
    <lineage>
        <taxon>Eukaryota</taxon>
        <taxon>Metazoa</taxon>
        <taxon>Ecdysozoa</taxon>
        <taxon>Nematoda</taxon>
        <taxon>Enoplea</taxon>
        <taxon>Dorylaimia</taxon>
        <taxon>Trichinellida</taxon>
        <taxon>Trichuridae</taxon>
        <taxon>Trichuris</taxon>
    </lineage>
</organism>
<evidence type="ECO:0000313" key="1">
    <source>
        <dbReference type="EMBL" id="KFD52102.1"/>
    </source>
</evidence>
<proteinExistence type="predicted"/>